<feature type="compositionally biased region" description="Basic and acidic residues" evidence="1">
    <location>
        <begin position="482"/>
        <end position="493"/>
    </location>
</feature>
<evidence type="ECO:0000256" key="2">
    <source>
        <dbReference type="SAM" id="Phobius"/>
    </source>
</evidence>
<evidence type="ECO:0008006" key="5">
    <source>
        <dbReference type="Google" id="ProtNLM"/>
    </source>
</evidence>
<reference evidence="3 4" key="1">
    <citation type="submission" date="2020-10" db="EMBL/GenBank/DDBJ databases">
        <title>Identification of Nocardia species via Next-generation sequencing and recognition of intraspecies genetic diversity.</title>
        <authorList>
            <person name="Li P."/>
            <person name="Li P."/>
            <person name="Lu B."/>
        </authorList>
    </citation>
    <scope>NUCLEOTIDE SEQUENCE [LARGE SCALE GENOMIC DNA]</scope>
    <source>
        <strain evidence="3 4">BJ06-0143</strain>
    </source>
</reference>
<feature type="transmembrane region" description="Helical" evidence="2">
    <location>
        <begin position="6"/>
        <end position="23"/>
    </location>
</feature>
<gene>
    <name evidence="3" type="ORF">IU449_13210</name>
</gene>
<dbReference type="NCBIfam" id="NF045516">
    <property type="entry name" value="GlpR"/>
    <property type="match status" value="1"/>
</dbReference>
<feature type="compositionally biased region" description="Acidic residues" evidence="1">
    <location>
        <begin position="153"/>
        <end position="163"/>
    </location>
</feature>
<proteinExistence type="predicted"/>
<keyword evidence="2" id="KW-0472">Membrane</keyword>
<feature type="compositionally biased region" description="Acidic residues" evidence="1">
    <location>
        <begin position="235"/>
        <end position="248"/>
    </location>
</feature>
<evidence type="ECO:0000313" key="4">
    <source>
        <dbReference type="Proteomes" id="UP000707731"/>
    </source>
</evidence>
<keyword evidence="4" id="KW-1185">Reference proteome</keyword>
<feature type="compositionally biased region" description="Basic and acidic residues" evidence="1">
    <location>
        <begin position="274"/>
        <end position="288"/>
    </location>
</feature>
<feature type="transmembrane region" description="Helical" evidence="2">
    <location>
        <begin position="351"/>
        <end position="368"/>
    </location>
</feature>
<comment type="caution">
    <text evidence="3">The sequence shown here is derived from an EMBL/GenBank/DDBJ whole genome shotgun (WGS) entry which is preliminary data.</text>
</comment>
<keyword evidence="2" id="KW-0812">Transmembrane</keyword>
<feature type="region of interest" description="Disordered" evidence="1">
    <location>
        <begin position="91"/>
        <end position="333"/>
    </location>
</feature>
<feature type="compositionally biased region" description="Basic and acidic residues" evidence="1">
    <location>
        <begin position="106"/>
        <end position="127"/>
    </location>
</feature>
<evidence type="ECO:0000313" key="3">
    <source>
        <dbReference type="EMBL" id="MBF6355489.1"/>
    </source>
</evidence>
<keyword evidence="2" id="KW-1133">Transmembrane helix</keyword>
<name>A0ABS0DAJ9_9NOCA</name>
<feature type="compositionally biased region" description="Acidic residues" evidence="1">
    <location>
        <begin position="170"/>
        <end position="196"/>
    </location>
</feature>
<sequence length="493" mass="55028">MPNSILWIGLVVLWVFVLFPILADRHPRIRQTTDAALATRVLHRGGSKRRLRYRPNRVRRKRFHSDDAEDRMTIPADEKVSDDLAEFLDEATDDRRGKRAASSRSARADASVRDTDSSEEGRERNPVDIDDTDDGPRRERTIRRGGATRTAAEDADLGPDDAAEGIGAADDADDVADTGDVEDAEVVEADGCDIEAEDARRTARAGTRQITARIPPARSTAPVRAPDPGYGDSRDADDDPDADGEYADEGAGNADSDRRGNDGRRSDRRRSGRRGADRRKSERHHADSESDSDDADHGADSDFETRDQQTHEVRSDDPEPEFVPTRRGRGGYDPEADAIARAARYTFRQRAVLALMLTALMTGALGLIISPMFWWGSGLSIFVLGAYLAYLRKQVRMEEEIRRRRAARLGRRHREAEDDDEFDEQELSADERVRIATGGMDRATARALRRRSSLLDVDDEDPLFEHLEPFDPATARALRRRTGTDSRRQAAGE</sequence>
<protein>
    <recommendedName>
        <fullName evidence="5">Transmembrane protein</fullName>
    </recommendedName>
</protein>
<organism evidence="3 4">
    <name type="scientific">Nocardia higoensis</name>
    <dbReference type="NCBI Taxonomy" id="228599"/>
    <lineage>
        <taxon>Bacteria</taxon>
        <taxon>Bacillati</taxon>
        <taxon>Actinomycetota</taxon>
        <taxon>Actinomycetes</taxon>
        <taxon>Mycobacteriales</taxon>
        <taxon>Nocardiaceae</taxon>
        <taxon>Nocardia</taxon>
    </lineage>
</organism>
<feature type="transmembrane region" description="Helical" evidence="2">
    <location>
        <begin position="374"/>
        <end position="391"/>
    </location>
</feature>
<dbReference type="Proteomes" id="UP000707731">
    <property type="component" value="Unassembled WGS sequence"/>
</dbReference>
<dbReference type="EMBL" id="JADLQN010000001">
    <property type="protein sequence ID" value="MBF6355489.1"/>
    <property type="molecule type" value="Genomic_DNA"/>
</dbReference>
<dbReference type="InterPro" id="IPR053779">
    <property type="entry name" value="GlpR"/>
</dbReference>
<dbReference type="RefSeq" id="WP_195002069.1">
    <property type="nucleotide sequence ID" value="NZ_JADLQN010000001.1"/>
</dbReference>
<evidence type="ECO:0000256" key="1">
    <source>
        <dbReference type="SAM" id="MobiDB-lite"/>
    </source>
</evidence>
<feature type="compositionally biased region" description="Basic and acidic residues" evidence="1">
    <location>
        <begin position="295"/>
        <end position="317"/>
    </location>
</feature>
<accession>A0ABS0DAJ9</accession>
<feature type="region of interest" description="Disordered" evidence="1">
    <location>
        <begin position="474"/>
        <end position="493"/>
    </location>
</feature>
<feature type="compositionally biased region" description="Basic and acidic residues" evidence="1">
    <location>
        <begin position="255"/>
        <end position="265"/>
    </location>
</feature>